<evidence type="ECO:0000313" key="1">
    <source>
        <dbReference type="EMBL" id="SCE83577.1"/>
    </source>
</evidence>
<dbReference type="OrthoDB" id="3379618at2"/>
<dbReference type="RefSeq" id="WP_089018059.1">
    <property type="nucleotide sequence ID" value="NZ_LT607412.1"/>
</dbReference>
<evidence type="ECO:0000313" key="2">
    <source>
        <dbReference type="Proteomes" id="UP000198243"/>
    </source>
</evidence>
<organism evidence="1 2">
    <name type="scientific">Micromonospora coriariae</name>
    <dbReference type="NCBI Taxonomy" id="285665"/>
    <lineage>
        <taxon>Bacteria</taxon>
        <taxon>Bacillati</taxon>
        <taxon>Actinomycetota</taxon>
        <taxon>Actinomycetes</taxon>
        <taxon>Micromonosporales</taxon>
        <taxon>Micromonosporaceae</taxon>
        <taxon>Micromonospora</taxon>
    </lineage>
</organism>
<name>A0A1C4VHV2_9ACTN</name>
<evidence type="ECO:0008006" key="3">
    <source>
        <dbReference type="Google" id="ProtNLM"/>
    </source>
</evidence>
<dbReference type="AlphaFoldDB" id="A0A1C4VHV2"/>
<dbReference type="Proteomes" id="UP000198243">
    <property type="component" value="Chromosome I"/>
</dbReference>
<reference evidence="2" key="1">
    <citation type="submission" date="2016-06" db="EMBL/GenBank/DDBJ databases">
        <authorList>
            <person name="Varghese N."/>
            <person name="Submissions Spin"/>
        </authorList>
    </citation>
    <scope>NUCLEOTIDE SEQUENCE [LARGE SCALE GENOMIC DNA]</scope>
    <source>
        <strain evidence="2">DSM 44875</strain>
    </source>
</reference>
<keyword evidence="2" id="KW-1185">Reference proteome</keyword>
<proteinExistence type="predicted"/>
<accession>A0A1C4VHV2</accession>
<gene>
    <name evidence="1" type="ORF">GA0070607_2157</name>
</gene>
<dbReference type="EMBL" id="LT607412">
    <property type="protein sequence ID" value="SCE83577.1"/>
    <property type="molecule type" value="Genomic_DNA"/>
</dbReference>
<protein>
    <recommendedName>
        <fullName evidence="3">Immunity protein Imm1</fullName>
    </recommendedName>
</protein>
<sequence length="133" mass="14623">MDVAWTAIDPESGDLAATETRSDADGFMSRLQHLLLAGEGYTEVRRVEVDYPLLTFSFRGNYGVMHLFESPDDCRLLRGDGGLPATRNIDVPVLDGDRTFSGDFVMSVARARAAITAFIEGAPAERLGEWVRL</sequence>